<feature type="domain" description="Cyanovirin-N" evidence="1">
    <location>
        <begin position="2"/>
        <end position="105"/>
    </location>
</feature>
<dbReference type="InterPro" id="IPR036673">
    <property type="entry name" value="Cyanovirin-N_sf"/>
</dbReference>
<name>A0ABQ0GGE0_9PEZI</name>
<keyword evidence="3" id="KW-1185">Reference proteome</keyword>
<accession>A0ABQ0GGE0</accession>
<proteinExistence type="predicted"/>
<reference evidence="2 3" key="1">
    <citation type="submission" date="2024-09" db="EMBL/GenBank/DDBJ databases">
        <title>Itraconazole resistance in Madurella fahalii resulting from another homologue of gene encoding cytochrome P450 14-alpha sterol demethylase (CYP51).</title>
        <authorList>
            <person name="Yoshioka I."/>
            <person name="Fahal A.H."/>
            <person name="Kaneko S."/>
            <person name="Yaguchi T."/>
        </authorList>
    </citation>
    <scope>NUCLEOTIDE SEQUENCE [LARGE SCALE GENOMIC DNA]</scope>
    <source>
        <strain evidence="2 3">IFM 68171</strain>
    </source>
</reference>
<evidence type="ECO:0000313" key="3">
    <source>
        <dbReference type="Proteomes" id="UP001628179"/>
    </source>
</evidence>
<dbReference type="InterPro" id="IPR011058">
    <property type="entry name" value="Cyanovirin-N"/>
</dbReference>
<dbReference type="RefSeq" id="XP_070918535.1">
    <property type="nucleotide sequence ID" value="XM_071062434.1"/>
</dbReference>
<evidence type="ECO:0000259" key="1">
    <source>
        <dbReference type="SMART" id="SM01111"/>
    </source>
</evidence>
<dbReference type="SUPFAM" id="SSF51322">
    <property type="entry name" value="Cyanovirin-N"/>
    <property type="match status" value="1"/>
</dbReference>
<dbReference type="SMART" id="SM01111">
    <property type="entry name" value="CVNH"/>
    <property type="match status" value="1"/>
</dbReference>
<dbReference type="GeneID" id="98177757"/>
<dbReference type="Pfam" id="PF08881">
    <property type="entry name" value="CVNH"/>
    <property type="match status" value="1"/>
</dbReference>
<dbReference type="Gene3D" id="2.30.60.10">
    <property type="entry name" value="Cyanovirin-N"/>
    <property type="match status" value="1"/>
</dbReference>
<gene>
    <name evidence="2" type="ORF">MFIFM68171_07014</name>
</gene>
<dbReference type="PANTHER" id="PTHR42076:SF1">
    <property type="entry name" value="CYANOVIRIN-N DOMAIN-CONTAINING PROTEIN"/>
    <property type="match status" value="1"/>
</dbReference>
<dbReference type="Proteomes" id="UP001628179">
    <property type="component" value="Unassembled WGS sequence"/>
</dbReference>
<evidence type="ECO:0000313" key="2">
    <source>
        <dbReference type="EMBL" id="GAB1316804.1"/>
    </source>
</evidence>
<sequence length="112" mass="12281">MSFHASASNIRVDGGHILKATLRAADGSEVNTTFDLNDIIGNNDGRFEWGGENFSHSAENINFSIEGDECVPVLRAALKDRKGELVQDDINLAERISNENGSFSFGECNTYR</sequence>
<protein>
    <recommendedName>
        <fullName evidence="1">Cyanovirin-N domain-containing protein</fullName>
    </recommendedName>
</protein>
<organism evidence="2 3">
    <name type="scientific">Madurella fahalii</name>
    <dbReference type="NCBI Taxonomy" id="1157608"/>
    <lineage>
        <taxon>Eukaryota</taxon>
        <taxon>Fungi</taxon>
        <taxon>Dikarya</taxon>
        <taxon>Ascomycota</taxon>
        <taxon>Pezizomycotina</taxon>
        <taxon>Sordariomycetes</taxon>
        <taxon>Sordariomycetidae</taxon>
        <taxon>Sordariales</taxon>
        <taxon>Sordariales incertae sedis</taxon>
        <taxon>Madurella</taxon>
    </lineage>
</organism>
<dbReference type="EMBL" id="BAAFSV010000003">
    <property type="protein sequence ID" value="GAB1316804.1"/>
    <property type="molecule type" value="Genomic_DNA"/>
</dbReference>
<dbReference type="PANTHER" id="PTHR42076">
    <property type="entry name" value="CYANOVIRIN-N HOMOLOG"/>
    <property type="match status" value="1"/>
</dbReference>
<comment type="caution">
    <text evidence="2">The sequence shown here is derived from an EMBL/GenBank/DDBJ whole genome shotgun (WGS) entry which is preliminary data.</text>
</comment>